<organism evidence="2 3">
    <name type="scientific">Polarella glacialis</name>
    <name type="common">Dinoflagellate</name>
    <dbReference type="NCBI Taxonomy" id="89957"/>
    <lineage>
        <taxon>Eukaryota</taxon>
        <taxon>Sar</taxon>
        <taxon>Alveolata</taxon>
        <taxon>Dinophyceae</taxon>
        <taxon>Suessiales</taxon>
        <taxon>Suessiaceae</taxon>
        <taxon>Polarella</taxon>
    </lineage>
</organism>
<dbReference type="AlphaFoldDB" id="A0A813JYW3"/>
<proteinExistence type="predicted"/>
<feature type="region of interest" description="Disordered" evidence="1">
    <location>
        <begin position="1"/>
        <end position="116"/>
    </location>
</feature>
<evidence type="ECO:0000313" key="3">
    <source>
        <dbReference type="Proteomes" id="UP000626109"/>
    </source>
</evidence>
<accession>A0A813JYW3</accession>
<feature type="compositionally biased region" description="Basic and acidic residues" evidence="1">
    <location>
        <begin position="75"/>
        <end position="103"/>
    </location>
</feature>
<evidence type="ECO:0000256" key="1">
    <source>
        <dbReference type="SAM" id="MobiDB-lite"/>
    </source>
</evidence>
<name>A0A813JYW3_POLGL</name>
<dbReference type="Proteomes" id="UP000626109">
    <property type="component" value="Unassembled WGS sequence"/>
</dbReference>
<dbReference type="EMBL" id="CAJNNW010026752">
    <property type="protein sequence ID" value="CAE8687506.1"/>
    <property type="molecule type" value="Genomic_DNA"/>
</dbReference>
<sequence>MALMKQIPQGKDLPSDTASKLRQEGSMWFRGSTKSCMTRTRKSWGSEEVAADRGGAASDCPSDVNDAEEAAAAKSKNDGAQDAESKCKGEEKSDEKADAKEGSPMHGDSGDEGEDKPFKSLLQKAYKAAEEASRYAKMAAECSHQAAEAAETARHGRDQGSHNSLTKSIAHSAIVLTLTVVKAVRVVGYATVDVAAQCRIAARKFPECQGCGD</sequence>
<evidence type="ECO:0000313" key="2">
    <source>
        <dbReference type="EMBL" id="CAE8687506.1"/>
    </source>
</evidence>
<protein>
    <submittedName>
        <fullName evidence="2">Uncharacterized protein</fullName>
    </submittedName>
</protein>
<comment type="caution">
    <text evidence="2">The sequence shown here is derived from an EMBL/GenBank/DDBJ whole genome shotgun (WGS) entry which is preliminary data.</text>
</comment>
<gene>
    <name evidence="2" type="ORF">PGLA2088_LOCUS25498</name>
</gene>
<reference evidence="2" key="1">
    <citation type="submission" date="2021-02" db="EMBL/GenBank/DDBJ databases">
        <authorList>
            <person name="Dougan E. K."/>
            <person name="Rhodes N."/>
            <person name="Thang M."/>
            <person name="Chan C."/>
        </authorList>
    </citation>
    <scope>NUCLEOTIDE SEQUENCE</scope>
</reference>